<reference evidence="2 5" key="1">
    <citation type="submission" date="2021-11" db="EMBL/GenBank/DDBJ databases">
        <title>Draft genome sequence of Capnocytophaga sp. strain KC07075 isolated from cat oral cavity.</title>
        <authorList>
            <person name="Suzuki M."/>
            <person name="Imaoka K."/>
            <person name="Kimura M."/>
            <person name="Morikawa S."/>
            <person name="Maeda K."/>
        </authorList>
    </citation>
    <scope>NUCLEOTIDE SEQUENCE</scope>
    <source>
        <strain evidence="2">KC07075</strain>
        <strain evidence="3 5">KC07079</strain>
    </source>
</reference>
<comment type="caution">
    <text evidence="2">The sequence shown here is derived from an EMBL/GenBank/DDBJ whole genome shotgun (WGS) entry which is preliminary data.</text>
</comment>
<dbReference type="Gene3D" id="3.90.1570.10">
    <property type="entry name" value="tt1808, chain A"/>
    <property type="match status" value="1"/>
</dbReference>
<keyword evidence="5" id="KW-1185">Reference proteome</keyword>
<dbReference type="EMBL" id="BQKB01000050">
    <property type="protein sequence ID" value="GJM53840.1"/>
    <property type="molecule type" value="Genomic_DNA"/>
</dbReference>
<protein>
    <recommendedName>
        <fullName evidence="1">Putative restriction endonuclease domain-containing protein</fullName>
    </recommendedName>
</protein>
<dbReference type="InterPro" id="IPR008538">
    <property type="entry name" value="Uma2"/>
</dbReference>
<proteinExistence type="predicted"/>
<dbReference type="InterPro" id="IPR011335">
    <property type="entry name" value="Restrct_endonuc-II-like"/>
</dbReference>
<accession>A0AAV5ASI2</accession>
<dbReference type="Proteomes" id="UP001207736">
    <property type="component" value="Unassembled WGS sequence"/>
</dbReference>
<dbReference type="AlphaFoldDB" id="A0AAV5ASI2"/>
<dbReference type="PANTHER" id="PTHR36558:SF1">
    <property type="entry name" value="RESTRICTION ENDONUCLEASE DOMAIN-CONTAINING PROTEIN-RELATED"/>
    <property type="match status" value="1"/>
</dbReference>
<dbReference type="CDD" id="cd06260">
    <property type="entry name" value="DUF820-like"/>
    <property type="match status" value="1"/>
</dbReference>
<dbReference type="SUPFAM" id="SSF52980">
    <property type="entry name" value="Restriction endonuclease-like"/>
    <property type="match status" value="1"/>
</dbReference>
<dbReference type="PANTHER" id="PTHR36558">
    <property type="entry name" value="GLR1098 PROTEIN"/>
    <property type="match status" value="1"/>
</dbReference>
<gene>
    <name evidence="2" type="ORF">RCZ15_12960</name>
    <name evidence="3" type="ORF">RCZ16_21560</name>
</gene>
<sequence length="201" mass="23097">MTTITNINQLDMDGIYSYADYLLWKFEERVELIKGKIFKMSPEPSRRHQEVSGNLFGEIHNVFKGHKCKLYAAPFDVRLPMLASSPLERTVGEDKILTVVQPDLCVVCDLNKLDEKGCIGAPDLIIEILSPSNSKKELKNKFDLYEESGVKEYWIVYPNEENLYINVLENGKYKTSRPIIDGYVTSIVFPDLKIHTSDIFR</sequence>
<evidence type="ECO:0000313" key="5">
    <source>
        <dbReference type="Proteomes" id="UP001208692"/>
    </source>
</evidence>
<dbReference type="Proteomes" id="UP001208692">
    <property type="component" value="Unassembled WGS sequence"/>
</dbReference>
<name>A0AAV5ASI2_9FLAO</name>
<dbReference type="InterPro" id="IPR012296">
    <property type="entry name" value="Nuclease_put_TT1808"/>
</dbReference>
<organism evidence="2 4">
    <name type="scientific">Capnocytophaga catalasegens</name>
    <dbReference type="NCBI Taxonomy" id="1004260"/>
    <lineage>
        <taxon>Bacteria</taxon>
        <taxon>Pseudomonadati</taxon>
        <taxon>Bacteroidota</taxon>
        <taxon>Flavobacteriia</taxon>
        <taxon>Flavobacteriales</taxon>
        <taxon>Flavobacteriaceae</taxon>
        <taxon>Capnocytophaga</taxon>
    </lineage>
</organism>
<feature type="domain" description="Putative restriction endonuclease" evidence="1">
    <location>
        <begin position="20"/>
        <end position="177"/>
    </location>
</feature>
<evidence type="ECO:0000313" key="4">
    <source>
        <dbReference type="Proteomes" id="UP001207736"/>
    </source>
</evidence>
<evidence type="ECO:0000313" key="2">
    <source>
        <dbReference type="EMBL" id="GJM50323.1"/>
    </source>
</evidence>
<dbReference type="RefSeq" id="WP_264847605.1">
    <property type="nucleotide sequence ID" value="NZ_BPMA01000065.1"/>
</dbReference>
<evidence type="ECO:0000259" key="1">
    <source>
        <dbReference type="Pfam" id="PF05685"/>
    </source>
</evidence>
<dbReference type="EMBL" id="BQKA01000024">
    <property type="protein sequence ID" value="GJM50323.1"/>
    <property type="molecule type" value="Genomic_DNA"/>
</dbReference>
<evidence type="ECO:0000313" key="3">
    <source>
        <dbReference type="EMBL" id="GJM53840.1"/>
    </source>
</evidence>
<dbReference type="Pfam" id="PF05685">
    <property type="entry name" value="Uma2"/>
    <property type="match status" value="1"/>
</dbReference>